<protein>
    <submittedName>
        <fullName evidence="1">Uncharacterized protein</fullName>
    </submittedName>
</protein>
<accession>A0ACD3Q4S5</accession>
<comment type="caution">
    <text evidence="1">The sequence shown here is derived from an EMBL/GenBank/DDBJ whole genome shotgun (WGS) entry which is preliminary data.</text>
</comment>
<dbReference type="Proteomes" id="UP000793456">
    <property type="component" value="Chromosome XXIV"/>
</dbReference>
<evidence type="ECO:0000313" key="1">
    <source>
        <dbReference type="EMBL" id="TMS02151.1"/>
    </source>
</evidence>
<keyword evidence="2" id="KW-1185">Reference proteome</keyword>
<dbReference type="EMBL" id="CM011697">
    <property type="protein sequence ID" value="TMS02151.1"/>
    <property type="molecule type" value="Genomic_DNA"/>
</dbReference>
<organism evidence="1 2">
    <name type="scientific">Larimichthys crocea</name>
    <name type="common">Large yellow croaker</name>
    <name type="synonym">Pseudosciaena crocea</name>
    <dbReference type="NCBI Taxonomy" id="215358"/>
    <lineage>
        <taxon>Eukaryota</taxon>
        <taxon>Metazoa</taxon>
        <taxon>Chordata</taxon>
        <taxon>Craniata</taxon>
        <taxon>Vertebrata</taxon>
        <taxon>Euteleostomi</taxon>
        <taxon>Actinopterygii</taxon>
        <taxon>Neopterygii</taxon>
        <taxon>Teleostei</taxon>
        <taxon>Neoteleostei</taxon>
        <taxon>Acanthomorphata</taxon>
        <taxon>Eupercaria</taxon>
        <taxon>Sciaenidae</taxon>
        <taxon>Larimichthys</taxon>
    </lineage>
</organism>
<evidence type="ECO:0000313" key="2">
    <source>
        <dbReference type="Proteomes" id="UP000793456"/>
    </source>
</evidence>
<reference evidence="1" key="1">
    <citation type="submission" date="2018-11" db="EMBL/GenBank/DDBJ databases">
        <title>The sequence and de novo assembly of Larimichthys crocea genome using PacBio and Hi-C technologies.</title>
        <authorList>
            <person name="Xu P."/>
            <person name="Chen B."/>
            <person name="Zhou Z."/>
            <person name="Ke Q."/>
            <person name="Wu Y."/>
            <person name="Bai H."/>
            <person name="Pu F."/>
        </authorList>
    </citation>
    <scope>NUCLEOTIDE SEQUENCE</scope>
    <source>
        <tissue evidence="1">Muscle</tissue>
    </source>
</reference>
<gene>
    <name evidence="1" type="ORF">E3U43_007691</name>
</gene>
<name>A0ACD3Q4S5_LARCR</name>
<proteinExistence type="predicted"/>
<sequence length="105" mass="12089">MQRFCYSERGSKRSMRRRVEAYMRTVKLFYYYLCFCFCLTNTQPVSTGSLIARTAWENAVWPLQLTSCEPVIANSFPESDANAVSFLPLLFVIKWQAGNQLVLGT</sequence>